<name>F2UJI6_SALR5</name>
<evidence type="ECO:0000313" key="2">
    <source>
        <dbReference type="Proteomes" id="UP000007799"/>
    </source>
</evidence>
<proteinExistence type="predicted"/>
<dbReference type="InParanoid" id="F2UJI6"/>
<accession>F2UJI6</accession>
<dbReference type="AlphaFoldDB" id="F2UJI6"/>
<dbReference type="EMBL" id="GL832977">
    <property type="protein sequence ID" value="EGD77285.1"/>
    <property type="molecule type" value="Genomic_DNA"/>
</dbReference>
<organism evidence="2">
    <name type="scientific">Salpingoeca rosetta (strain ATCC 50818 / BSB-021)</name>
    <dbReference type="NCBI Taxonomy" id="946362"/>
    <lineage>
        <taxon>Eukaryota</taxon>
        <taxon>Choanoflagellata</taxon>
        <taxon>Craspedida</taxon>
        <taxon>Salpingoecidae</taxon>
        <taxon>Salpingoeca</taxon>
    </lineage>
</organism>
<dbReference type="Proteomes" id="UP000007799">
    <property type="component" value="Unassembled WGS sequence"/>
</dbReference>
<dbReference type="KEGG" id="sre:PTSG_12716"/>
<gene>
    <name evidence="1" type="ORF">PTSG_12716</name>
</gene>
<evidence type="ECO:0000313" key="1">
    <source>
        <dbReference type="EMBL" id="EGD77285.1"/>
    </source>
</evidence>
<keyword evidence="2" id="KW-1185">Reference proteome</keyword>
<reference evidence="1" key="1">
    <citation type="submission" date="2009-08" db="EMBL/GenBank/DDBJ databases">
        <title>Annotation of Salpingoeca rosetta.</title>
        <authorList>
            <consortium name="The Broad Institute Genome Sequencing Platform"/>
            <person name="Russ C."/>
            <person name="Cuomo C."/>
            <person name="Burger G."/>
            <person name="Gray M.W."/>
            <person name="Holland P.W.H."/>
            <person name="King N."/>
            <person name="Lang F.B.F."/>
            <person name="Roger A.J."/>
            <person name="Ruiz-Trillo I."/>
            <person name="Young S.K."/>
            <person name="Zeng Q."/>
            <person name="Gargeya S."/>
            <person name="Alvarado L."/>
            <person name="Berlin A."/>
            <person name="Chapman S.B."/>
            <person name="Chen Z."/>
            <person name="Freedman E."/>
            <person name="Gellesch M."/>
            <person name="Goldberg J."/>
            <person name="Griggs A."/>
            <person name="Gujja S."/>
            <person name="Heilman E."/>
            <person name="Heiman D."/>
            <person name="Howarth C."/>
            <person name="Mehta T."/>
            <person name="Neiman D."/>
            <person name="Pearson M."/>
            <person name="Roberts A."/>
            <person name="Saif S."/>
            <person name="Shea T."/>
            <person name="Shenoy N."/>
            <person name="Sisk P."/>
            <person name="Stolte C."/>
            <person name="Sykes S."/>
            <person name="White J."/>
            <person name="Yandava C."/>
            <person name="Haas B."/>
            <person name="Nusbaum C."/>
            <person name="Birren B."/>
        </authorList>
    </citation>
    <scope>NUCLEOTIDE SEQUENCE [LARGE SCALE GENOMIC DNA]</scope>
    <source>
        <strain evidence="1">ATCC 50818</strain>
    </source>
</reference>
<dbReference type="GeneID" id="16071188"/>
<sequence>MSCWCDKCPSLAEIALALSLSLSLSSPLYYQLFFLSPSPICLLPLYPSILLSSFPSQEQCLSYQSWSVNSLTIFKWQGANINPFCSHPAVWWLRPSGLWPLNFFFHKCGNIFSPNHLF</sequence>
<dbReference type="RefSeq" id="XP_004990629.1">
    <property type="nucleotide sequence ID" value="XM_004990572.1"/>
</dbReference>
<protein>
    <submittedName>
        <fullName evidence="1">Uncharacterized protein</fullName>
    </submittedName>
</protein>